<keyword evidence="2" id="KW-1133">Transmembrane helix</keyword>
<accession>A0A3M9NNH1</accession>
<protein>
    <submittedName>
        <fullName evidence="4">Glycosyltransferase</fullName>
    </submittedName>
</protein>
<dbReference type="PANTHER" id="PTHR43630">
    <property type="entry name" value="POLY-BETA-1,6-N-ACETYL-D-GLUCOSAMINE SYNTHASE"/>
    <property type="match status" value="1"/>
</dbReference>
<comment type="similarity">
    <text evidence="1">Belongs to the glycosyltransferase 2 family. WaaE/KdtX subfamily.</text>
</comment>
<feature type="domain" description="Glycosyltransferase 2-like" evidence="3">
    <location>
        <begin position="45"/>
        <end position="175"/>
    </location>
</feature>
<comment type="caution">
    <text evidence="4">The sequence shown here is derived from an EMBL/GenBank/DDBJ whole genome shotgun (WGS) entry which is preliminary data.</text>
</comment>
<dbReference type="GO" id="GO:0016740">
    <property type="term" value="F:transferase activity"/>
    <property type="evidence" value="ECO:0007669"/>
    <property type="project" value="UniProtKB-KW"/>
</dbReference>
<dbReference type="RefSeq" id="WP_123119265.1">
    <property type="nucleotide sequence ID" value="NZ_RJJR01000002.1"/>
</dbReference>
<evidence type="ECO:0000313" key="4">
    <source>
        <dbReference type="EMBL" id="RNI38703.1"/>
    </source>
</evidence>
<dbReference type="PANTHER" id="PTHR43630:SF2">
    <property type="entry name" value="GLYCOSYLTRANSFERASE"/>
    <property type="match status" value="1"/>
</dbReference>
<organism evidence="4 5">
    <name type="scientific">Hanamia caeni</name>
    <dbReference type="NCBI Taxonomy" id="2294116"/>
    <lineage>
        <taxon>Bacteria</taxon>
        <taxon>Pseudomonadati</taxon>
        <taxon>Bacteroidota</taxon>
        <taxon>Chitinophagia</taxon>
        <taxon>Chitinophagales</taxon>
        <taxon>Chitinophagaceae</taxon>
        <taxon>Hanamia</taxon>
    </lineage>
</organism>
<evidence type="ECO:0000256" key="2">
    <source>
        <dbReference type="SAM" id="Phobius"/>
    </source>
</evidence>
<proteinExistence type="inferred from homology"/>
<feature type="transmembrane region" description="Helical" evidence="2">
    <location>
        <begin position="293"/>
        <end position="314"/>
    </location>
</feature>
<feature type="transmembrane region" description="Helical" evidence="2">
    <location>
        <begin position="352"/>
        <end position="372"/>
    </location>
</feature>
<keyword evidence="4" id="KW-0808">Transferase</keyword>
<dbReference type="Gene3D" id="3.90.550.10">
    <property type="entry name" value="Spore Coat Polysaccharide Biosynthesis Protein SpsA, Chain A"/>
    <property type="match status" value="1"/>
</dbReference>
<reference evidence="4 5" key="1">
    <citation type="submission" date="2018-11" db="EMBL/GenBank/DDBJ databases">
        <title>Draft genome sequence of Ferruginibacter sp. BO-59.</title>
        <authorList>
            <person name="Im W.T."/>
        </authorList>
    </citation>
    <scope>NUCLEOTIDE SEQUENCE [LARGE SCALE GENOMIC DNA]</scope>
    <source>
        <strain evidence="4 5">BO-59</strain>
    </source>
</reference>
<feature type="transmembrane region" description="Helical" evidence="2">
    <location>
        <begin position="6"/>
        <end position="21"/>
    </location>
</feature>
<sequence>MLLISITIILFIPYVWLMLYYRSAWKKIPDFVAAENAYNELPFISIIIAARNEEKNIGKCIQSILDQTYPAEKYEIIVTDDHSTDKTVSIIQSFQKNNIQVLHLADFIFGQKINSYKKKSIDTALQFAKGELIVTTDADCIAPPKWLETIAHFYKQKSPVFVALPVNFTNSSISHSLFKKLFKVFQSLDFMTLQGITGASVFKKVHVMCNGANLAYQKEVFFKVGGFVGVDKLASGDDMLLMQKIQAQYPDEISFLKSKEVIVNTAPAETLKDFMNQRIRWASKAGSYTDKKIISVLLLVYLLNVWLFFLGILSCVYSEVFYLFILSVILKTVSELLFMLPVAQFFDKKKQLWWFLLAQPFHILYTVMAGWLGQFGSYQWKGRKVK</sequence>
<dbReference type="InterPro" id="IPR029044">
    <property type="entry name" value="Nucleotide-diphossugar_trans"/>
</dbReference>
<evidence type="ECO:0000256" key="1">
    <source>
        <dbReference type="ARBA" id="ARBA00038494"/>
    </source>
</evidence>
<name>A0A3M9NNH1_9BACT</name>
<dbReference type="Proteomes" id="UP000267223">
    <property type="component" value="Unassembled WGS sequence"/>
</dbReference>
<evidence type="ECO:0000313" key="5">
    <source>
        <dbReference type="Proteomes" id="UP000267223"/>
    </source>
</evidence>
<gene>
    <name evidence="4" type="ORF">EFY79_03290</name>
</gene>
<evidence type="ECO:0000259" key="3">
    <source>
        <dbReference type="Pfam" id="PF00535"/>
    </source>
</evidence>
<keyword evidence="5" id="KW-1185">Reference proteome</keyword>
<dbReference type="OrthoDB" id="9805625at2"/>
<dbReference type="AlphaFoldDB" id="A0A3M9NNH1"/>
<dbReference type="SUPFAM" id="SSF53448">
    <property type="entry name" value="Nucleotide-diphospho-sugar transferases"/>
    <property type="match status" value="1"/>
</dbReference>
<keyword evidence="2" id="KW-0812">Transmembrane</keyword>
<dbReference type="InterPro" id="IPR001173">
    <property type="entry name" value="Glyco_trans_2-like"/>
</dbReference>
<dbReference type="Pfam" id="PF00535">
    <property type="entry name" value="Glycos_transf_2"/>
    <property type="match status" value="1"/>
</dbReference>
<keyword evidence="2" id="KW-0472">Membrane</keyword>
<dbReference type="EMBL" id="RJJR01000002">
    <property type="protein sequence ID" value="RNI38703.1"/>
    <property type="molecule type" value="Genomic_DNA"/>
</dbReference>
<feature type="transmembrane region" description="Helical" evidence="2">
    <location>
        <begin position="320"/>
        <end position="340"/>
    </location>
</feature>